<dbReference type="EMBL" id="JH600068">
    <property type="protein sequence ID" value="EIG52239.1"/>
    <property type="molecule type" value="Genomic_DNA"/>
</dbReference>
<sequence length="56" mass="6240">MPRCARTPCVVPLFCPSSLFLLRGRHGPPPERRPVSAPKRPLRRRHGLSPAPLPHA</sequence>
<accession>I2PXI3</accession>
<evidence type="ECO:0000313" key="2">
    <source>
        <dbReference type="EMBL" id="EIG52239.1"/>
    </source>
</evidence>
<name>I2PXI3_9BACT</name>
<evidence type="ECO:0000256" key="1">
    <source>
        <dbReference type="SAM" id="MobiDB-lite"/>
    </source>
</evidence>
<organism evidence="2">
    <name type="scientific">Desulfovibrio sp. U5L</name>
    <dbReference type="NCBI Taxonomy" id="596152"/>
    <lineage>
        <taxon>Bacteria</taxon>
        <taxon>Pseudomonadati</taxon>
        <taxon>Thermodesulfobacteriota</taxon>
        <taxon>Desulfovibrionia</taxon>
        <taxon>Desulfovibrionales</taxon>
        <taxon>Desulfovibrionaceae</taxon>
        <taxon>Desulfovibrio</taxon>
    </lineage>
</organism>
<dbReference type="HOGENOM" id="CLU_3006857_0_0_7"/>
<dbReference type="AlphaFoldDB" id="I2PXI3"/>
<feature type="region of interest" description="Disordered" evidence="1">
    <location>
        <begin position="24"/>
        <end position="56"/>
    </location>
</feature>
<proteinExistence type="predicted"/>
<reference evidence="2" key="1">
    <citation type="submission" date="2011-11" db="EMBL/GenBank/DDBJ databases">
        <title>Improved High-Quality Draft sequence of Desulfovibrio sp. U5L.</title>
        <authorList>
            <consortium name="US DOE Joint Genome Institute"/>
            <person name="Lucas S."/>
            <person name="Han J."/>
            <person name="Lapidus A."/>
            <person name="Cheng J.-F."/>
            <person name="Goodwin L."/>
            <person name="Pitluck S."/>
            <person name="Peters L."/>
            <person name="Ovchinnikova G."/>
            <person name="Held B."/>
            <person name="Detter J.C."/>
            <person name="Han C."/>
            <person name="Tapia R."/>
            <person name="Land M."/>
            <person name="Hauser L."/>
            <person name="Kyrpides N."/>
            <person name="Ivanova N."/>
            <person name="Pagani I."/>
            <person name="Gabster J."/>
            <person name="Walker C."/>
            <person name="Stolyar S."/>
            <person name="Stahl D."/>
            <person name="Arkin A."/>
            <person name="Dehal P."/>
            <person name="Hazen T."/>
            <person name="Woyke T."/>
        </authorList>
    </citation>
    <scope>NUCLEOTIDE SEQUENCE [LARGE SCALE GENOMIC DNA]</scope>
    <source>
        <strain evidence="2">U5L</strain>
    </source>
</reference>
<gene>
    <name evidence="2" type="ORF">DesU5LDRAFT_0534</name>
</gene>
<protein>
    <submittedName>
        <fullName evidence="2">Uncharacterized protein</fullName>
    </submittedName>
</protein>